<evidence type="ECO:0000313" key="4">
    <source>
        <dbReference type="Proteomes" id="UP000198280"/>
    </source>
</evidence>
<dbReference type="Proteomes" id="UP000198280">
    <property type="component" value="Unassembled WGS sequence"/>
</dbReference>
<evidence type="ECO:0000256" key="1">
    <source>
        <dbReference type="SAM" id="MobiDB-lite"/>
    </source>
</evidence>
<dbReference type="SUPFAM" id="SSF53448">
    <property type="entry name" value="Nucleotide-diphospho-sugar transferases"/>
    <property type="match status" value="1"/>
</dbReference>
<keyword evidence="4" id="KW-1185">Reference proteome</keyword>
<evidence type="ECO:0000259" key="2">
    <source>
        <dbReference type="Pfam" id="PF00483"/>
    </source>
</evidence>
<dbReference type="InterPro" id="IPR029044">
    <property type="entry name" value="Nucleotide-diphossugar_trans"/>
</dbReference>
<gene>
    <name evidence="3" type="ORF">SAMN05216252_111163</name>
</gene>
<dbReference type="OrthoDB" id="9803871at2"/>
<dbReference type="AlphaFoldDB" id="A0A239IXF1"/>
<feature type="region of interest" description="Disordered" evidence="1">
    <location>
        <begin position="172"/>
        <end position="191"/>
    </location>
</feature>
<evidence type="ECO:0000313" key="3">
    <source>
        <dbReference type="EMBL" id="SNS97898.1"/>
    </source>
</evidence>
<dbReference type="InterPro" id="IPR005835">
    <property type="entry name" value="NTP_transferase_dom"/>
</dbReference>
<protein>
    <submittedName>
        <fullName evidence="3">Glucose-1-phosphate thymidylyltransferase</fullName>
    </submittedName>
</protein>
<dbReference type="RefSeq" id="WP_089225769.1">
    <property type="nucleotide sequence ID" value="NZ_FZOF01000011.1"/>
</dbReference>
<sequence>MKALVVPASGPVLPHVLRGIADAGVVDVGVVVAGPDDGVRTEAGDGSRFGISVTYVPGHQGRAGTLDAVRSAREWLADDDFVLCAGDGFPDGGIGGQLEEFRVRRPAAQIVAARIAGPPPWEVYFFTSALHTAVEAVGPAAGNGPELSDALRWLYDRGLGVTACAGPVRECGEPGGHGSPRGAAEAGSVGG</sequence>
<dbReference type="GO" id="GO:0016740">
    <property type="term" value="F:transferase activity"/>
    <property type="evidence" value="ECO:0007669"/>
    <property type="project" value="UniProtKB-KW"/>
</dbReference>
<organism evidence="3 4">
    <name type="scientific">Actinacidiphila glaucinigra</name>
    <dbReference type="NCBI Taxonomy" id="235986"/>
    <lineage>
        <taxon>Bacteria</taxon>
        <taxon>Bacillati</taxon>
        <taxon>Actinomycetota</taxon>
        <taxon>Actinomycetes</taxon>
        <taxon>Kitasatosporales</taxon>
        <taxon>Streptomycetaceae</taxon>
        <taxon>Actinacidiphila</taxon>
    </lineage>
</organism>
<dbReference type="Pfam" id="PF00483">
    <property type="entry name" value="NTP_transferase"/>
    <property type="match status" value="1"/>
</dbReference>
<dbReference type="Gene3D" id="3.90.550.10">
    <property type="entry name" value="Spore Coat Polysaccharide Biosynthesis Protein SpsA, Chain A"/>
    <property type="match status" value="1"/>
</dbReference>
<accession>A0A239IXF1</accession>
<proteinExistence type="predicted"/>
<dbReference type="EMBL" id="FZOF01000011">
    <property type="protein sequence ID" value="SNS97898.1"/>
    <property type="molecule type" value="Genomic_DNA"/>
</dbReference>
<reference evidence="3 4" key="1">
    <citation type="submission" date="2017-06" db="EMBL/GenBank/DDBJ databases">
        <authorList>
            <person name="Kim H.J."/>
            <person name="Triplett B.A."/>
        </authorList>
    </citation>
    <scope>NUCLEOTIDE SEQUENCE [LARGE SCALE GENOMIC DNA]</scope>
    <source>
        <strain evidence="3 4">CGMCC 4.1858</strain>
    </source>
</reference>
<keyword evidence="3" id="KW-0808">Transferase</keyword>
<name>A0A239IXF1_9ACTN</name>
<feature type="domain" description="Nucleotidyl transferase" evidence="2">
    <location>
        <begin position="2"/>
        <end position="87"/>
    </location>
</feature>